<dbReference type="InterPro" id="IPR036047">
    <property type="entry name" value="F-box-like_dom_sf"/>
</dbReference>
<evidence type="ECO:0000256" key="1">
    <source>
        <dbReference type="SAM" id="MobiDB-lite"/>
    </source>
</evidence>
<dbReference type="SUPFAM" id="SSF81383">
    <property type="entry name" value="F-box domain"/>
    <property type="match status" value="1"/>
</dbReference>
<organism evidence="3 4">
    <name type="scientific">Viridothelium virens</name>
    <name type="common">Speckled blister lichen</name>
    <name type="synonym">Trypethelium virens</name>
    <dbReference type="NCBI Taxonomy" id="1048519"/>
    <lineage>
        <taxon>Eukaryota</taxon>
        <taxon>Fungi</taxon>
        <taxon>Dikarya</taxon>
        <taxon>Ascomycota</taxon>
        <taxon>Pezizomycotina</taxon>
        <taxon>Dothideomycetes</taxon>
        <taxon>Dothideomycetes incertae sedis</taxon>
        <taxon>Trypetheliales</taxon>
        <taxon>Trypetheliaceae</taxon>
        <taxon>Viridothelium</taxon>
    </lineage>
</organism>
<dbReference type="Proteomes" id="UP000800092">
    <property type="component" value="Unassembled WGS sequence"/>
</dbReference>
<evidence type="ECO:0000313" key="3">
    <source>
        <dbReference type="EMBL" id="KAF2228871.1"/>
    </source>
</evidence>
<name>A0A6A6GT88_VIRVR</name>
<dbReference type="Pfam" id="PF25499">
    <property type="entry name" value="Beta-prop_pof12"/>
    <property type="match status" value="1"/>
</dbReference>
<dbReference type="InterPro" id="IPR001810">
    <property type="entry name" value="F-box_dom"/>
</dbReference>
<gene>
    <name evidence="3" type="ORF">EV356DRAFT_497073</name>
</gene>
<dbReference type="CDD" id="cd09917">
    <property type="entry name" value="F-box_SF"/>
    <property type="match status" value="1"/>
</dbReference>
<sequence length="522" mass="57490">MAKRPNEEDPSSESPLKRIRATPPDRISKLSDELLLRILSNLSVTTLNLCQGTSRRFHALAADSQLWKAAYYNRFVRPRAARIPGVRDGVADHLIFSSKSAKWLDEESFVKKGREMNWQRQYKIRHNWSRGRCGVSEIQVTDCPPVPHLLVRYHAGIVFTVDSEHGLRAWSSKDGQKLLANTLLHIADQTRRAIAPTSLAIDSRSAENCVHRVAIGFEDGAFSIFELQMKSKDFLHLHKNTSSSSGMLSAIALASPYLLVMTEKQQLSLYKFEEPGTSPNRNLDPAKLLISFKSHTSWPPLTLSIRPSAQGLIASIAYALPTYLTGWSVGVQEVCLSPDGKLLDSRVATALDPTFQSRLPGASEPWHNEEDSSPSPIFAKPTSLSYSHPYLLVSHPDNTLTLYLASSTETSLSISAGRRLWGHTSSVSGAEVGGRGKAVSVSSRGNELRVWELEGGLASAALRRRLTTGALSVRVSPDHSSVHNCGVEATLTKGWVGFDDENVVVLREKSQGQQALVVYDFT</sequence>
<dbReference type="InterPro" id="IPR015943">
    <property type="entry name" value="WD40/YVTN_repeat-like_dom_sf"/>
</dbReference>
<dbReference type="OrthoDB" id="3219396at2759"/>
<evidence type="ECO:0000313" key="4">
    <source>
        <dbReference type="Proteomes" id="UP000800092"/>
    </source>
</evidence>
<feature type="region of interest" description="Disordered" evidence="1">
    <location>
        <begin position="1"/>
        <end position="22"/>
    </location>
</feature>
<feature type="domain" description="F-box" evidence="2">
    <location>
        <begin position="24"/>
        <end position="70"/>
    </location>
</feature>
<dbReference type="Pfam" id="PF12937">
    <property type="entry name" value="F-box-like"/>
    <property type="match status" value="1"/>
</dbReference>
<proteinExistence type="predicted"/>
<dbReference type="SUPFAM" id="SSF50978">
    <property type="entry name" value="WD40 repeat-like"/>
    <property type="match status" value="1"/>
</dbReference>
<reference evidence="3" key="1">
    <citation type="journal article" date="2020" name="Stud. Mycol.">
        <title>101 Dothideomycetes genomes: a test case for predicting lifestyles and emergence of pathogens.</title>
        <authorList>
            <person name="Haridas S."/>
            <person name="Albert R."/>
            <person name="Binder M."/>
            <person name="Bloem J."/>
            <person name="Labutti K."/>
            <person name="Salamov A."/>
            <person name="Andreopoulos B."/>
            <person name="Baker S."/>
            <person name="Barry K."/>
            <person name="Bills G."/>
            <person name="Bluhm B."/>
            <person name="Cannon C."/>
            <person name="Castanera R."/>
            <person name="Culley D."/>
            <person name="Daum C."/>
            <person name="Ezra D."/>
            <person name="Gonzalez J."/>
            <person name="Henrissat B."/>
            <person name="Kuo A."/>
            <person name="Liang C."/>
            <person name="Lipzen A."/>
            <person name="Lutzoni F."/>
            <person name="Magnuson J."/>
            <person name="Mondo S."/>
            <person name="Nolan M."/>
            <person name="Ohm R."/>
            <person name="Pangilinan J."/>
            <person name="Park H.-J."/>
            <person name="Ramirez L."/>
            <person name="Alfaro M."/>
            <person name="Sun H."/>
            <person name="Tritt A."/>
            <person name="Yoshinaga Y."/>
            <person name="Zwiers L.-H."/>
            <person name="Turgeon B."/>
            <person name="Goodwin S."/>
            <person name="Spatafora J."/>
            <person name="Crous P."/>
            <person name="Grigoriev I."/>
        </authorList>
    </citation>
    <scope>NUCLEOTIDE SEQUENCE</scope>
    <source>
        <strain evidence="3">Tuck. ex Michener</strain>
    </source>
</reference>
<dbReference type="EMBL" id="ML991886">
    <property type="protein sequence ID" value="KAF2228871.1"/>
    <property type="molecule type" value="Genomic_DNA"/>
</dbReference>
<accession>A0A6A6GT88</accession>
<feature type="region of interest" description="Disordered" evidence="1">
    <location>
        <begin position="356"/>
        <end position="378"/>
    </location>
</feature>
<dbReference type="InterPro" id="IPR036322">
    <property type="entry name" value="WD40_repeat_dom_sf"/>
</dbReference>
<dbReference type="PROSITE" id="PS50181">
    <property type="entry name" value="FBOX"/>
    <property type="match status" value="1"/>
</dbReference>
<dbReference type="Gene3D" id="2.130.10.10">
    <property type="entry name" value="YVTN repeat-like/Quinoprotein amine dehydrogenase"/>
    <property type="match status" value="1"/>
</dbReference>
<dbReference type="AlphaFoldDB" id="A0A6A6GT88"/>
<dbReference type="Gene3D" id="1.20.1280.50">
    <property type="match status" value="1"/>
</dbReference>
<evidence type="ECO:0000259" key="2">
    <source>
        <dbReference type="PROSITE" id="PS50181"/>
    </source>
</evidence>
<keyword evidence="4" id="KW-1185">Reference proteome</keyword>
<protein>
    <recommendedName>
        <fullName evidence="2">F-box domain-containing protein</fullName>
    </recommendedName>
</protein>